<sequence length="136" mass="14527">MKKILFLALILMSLAGCKKDKDNPAPELSARIAGTYKAIKLTYGGIDIPLTAASQSELTITVDKSGADAITGKIKIKLEGQVTEDTFGPLNLKDSGDGGVDIYESSQKVGNISKTHLMNITSEEDGVEMNIIAQRQ</sequence>
<dbReference type="Proteomes" id="UP001501508">
    <property type="component" value="Unassembled WGS sequence"/>
</dbReference>
<protein>
    <recommendedName>
        <fullName evidence="3">Lipocalin-like domain-containing protein</fullName>
    </recommendedName>
</protein>
<proteinExistence type="predicted"/>
<organism evidence="1 2">
    <name type="scientific">Ravibacter arvi</name>
    <dbReference type="NCBI Taxonomy" id="2051041"/>
    <lineage>
        <taxon>Bacteria</taxon>
        <taxon>Pseudomonadati</taxon>
        <taxon>Bacteroidota</taxon>
        <taxon>Cytophagia</taxon>
        <taxon>Cytophagales</taxon>
        <taxon>Spirosomataceae</taxon>
        <taxon>Ravibacter</taxon>
    </lineage>
</organism>
<accession>A0ABP8LWH0</accession>
<gene>
    <name evidence="1" type="ORF">GCM10023091_19770</name>
</gene>
<dbReference type="RefSeq" id="WP_345028438.1">
    <property type="nucleotide sequence ID" value="NZ_BAABEY010000020.1"/>
</dbReference>
<evidence type="ECO:0000313" key="1">
    <source>
        <dbReference type="EMBL" id="GAA4438763.1"/>
    </source>
</evidence>
<reference evidence="2" key="1">
    <citation type="journal article" date="2019" name="Int. J. Syst. Evol. Microbiol.">
        <title>The Global Catalogue of Microorganisms (GCM) 10K type strain sequencing project: providing services to taxonomists for standard genome sequencing and annotation.</title>
        <authorList>
            <consortium name="The Broad Institute Genomics Platform"/>
            <consortium name="The Broad Institute Genome Sequencing Center for Infectious Disease"/>
            <person name="Wu L."/>
            <person name="Ma J."/>
        </authorList>
    </citation>
    <scope>NUCLEOTIDE SEQUENCE [LARGE SCALE GENOMIC DNA]</scope>
    <source>
        <strain evidence="2">JCM 31920</strain>
    </source>
</reference>
<dbReference type="EMBL" id="BAABEY010000020">
    <property type="protein sequence ID" value="GAA4438763.1"/>
    <property type="molecule type" value="Genomic_DNA"/>
</dbReference>
<evidence type="ECO:0008006" key="3">
    <source>
        <dbReference type="Google" id="ProtNLM"/>
    </source>
</evidence>
<comment type="caution">
    <text evidence="1">The sequence shown here is derived from an EMBL/GenBank/DDBJ whole genome shotgun (WGS) entry which is preliminary data.</text>
</comment>
<dbReference type="PROSITE" id="PS51257">
    <property type="entry name" value="PROKAR_LIPOPROTEIN"/>
    <property type="match status" value="1"/>
</dbReference>
<keyword evidence="2" id="KW-1185">Reference proteome</keyword>
<name>A0ABP8LWH0_9BACT</name>
<evidence type="ECO:0000313" key="2">
    <source>
        <dbReference type="Proteomes" id="UP001501508"/>
    </source>
</evidence>